<comment type="caution">
    <text evidence="2">The sequence shown here is derived from an EMBL/GenBank/DDBJ whole genome shotgun (WGS) entry which is preliminary data.</text>
</comment>
<evidence type="ECO:0000313" key="2">
    <source>
        <dbReference type="EMBL" id="GBP38443.1"/>
    </source>
</evidence>
<proteinExistence type="predicted"/>
<gene>
    <name evidence="2" type="ORF">EVAR_23648_1</name>
</gene>
<evidence type="ECO:0000313" key="3">
    <source>
        <dbReference type="Proteomes" id="UP000299102"/>
    </source>
</evidence>
<dbReference type="EMBL" id="BGZK01000349">
    <property type="protein sequence ID" value="GBP38443.1"/>
    <property type="molecule type" value="Genomic_DNA"/>
</dbReference>
<accession>A0A4C1VIF7</accession>
<protein>
    <submittedName>
        <fullName evidence="2">Uncharacterized protein</fullName>
    </submittedName>
</protein>
<dbReference type="Proteomes" id="UP000299102">
    <property type="component" value="Unassembled WGS sequence"/>
</dbReference>
<evidence type="ECO:0000256" key="1">
    <source>
        <dbReference type="SAM" id="MobiDB-lite"/>
    </source>
</evidence>
<organism evidence="2 3">
    <name type="scientific">Eumeta variegata</name>
    <name type="common">Bagworm moth</name>
    <name type="synonym">Eumeta japonica</name>
    <dbReference type="NCBI Taxonomy" id="151549"/>
    <lineage>
        <taxon>Eukaryota</taxon>
        <taxon>Metazoa</taxon>
        <taxon>Ecdysozoa</taxon>
        <taxon>Arthropoda</taxon>
        <taxon>Hexapoda</taxon>
        <taxon>Insecta</taxon>
        <taxon>Pterygota</taxon>
        <taxon>Neoptera</taxon>
        <taxon>Endopterygota</taxon>
        <taxon>Lepidoptera</taxon>
        <taxon>Glossata</taxon>
        <taxon>Ditrysia</taxon>
        <taxon>Tineoidea</taxon>
        <taxon>Psychidae</taxon>
        <taxon>Oiketicinae</taxon>
        <taxon>Eumeta</taxon>
    </lineage>
</organism>
<feature type="region of interest" description="Disordered" evidence="1">
    <location>
        <begin position="27"/>
        <end position="78"/>
    </location>
</feature>
<name>A0A4C1VIF7_EUMVA</name>
<reference evidence="2 3" key="1">
    <citation type="journal article" date="2019" name="Commun. Biol.">
        <title>The bagworm genome reveals a unique fibroin gene that provides high tensile strength.</title>
        <authorList>
            <person name="Kono N."/>
            <person name="Nakamura H."/>
            <person name="Ohtoshi R."/>
            <person name="Tomita M."/>
            <person name="Numata K."/>
            <person name="Arakawa K."/>
        </authorList>
    </citation>
    <scope>NUCLEOTIDE SEQUENCE [LARGE SCALE GENOMIC DNA]</scope>
</reference>
<sequence length="111" mass="12036">MDSRLRGGVARLAGPYGARTLSVVTRRGVGRAGAPPRPHRAPRPAAGPPCEPPNDGGRRRSLPRRTPRGSYDPRAGQNLPEPAFLIALRAERSARGWRWMRAASCKSQCVC</sequence>
<dbReference type="AlphaFoldDB" id="A0A4C1VIF7"/>
<keyword evidence="3" id="KW-1185">Reference proteome</keyword>